<comment type="cofactor">
    <cofactor evidence="1 9">
        <name>pyridoxal 5'-phosphate</name>
        <dbReference type="ChEBI" id="CHEBI:597326"/>
    </cofactor>
</comment>
<dbReference type="GO" id="GO:0004400">
    <property type="term" value="F:histidinol-phosphate transaminase activity"/>
    <property type="evidence" value="ECO:0007669"/>
    <property type="project" value="UniProtKB-UniRule"/>
</dbReference>
<dbReference type="CDD" id="cd00609">
    <property type="entry name" value="AAT_like"/>
    <property type="match status" value="1"/>
</dbReference>
<dbReference type="NCBIfam" id="TIGR01141">
    <property type="entry name" value="hisC"/>
    <property type="match status" value="1"/>
</dbReference>
<dbReference type="GO" id="GO:0030170">
    <property type="term" value="F:pyridoxal phosphate binding"/>
    <property type="evidence" value="ECO:0007669"/>
    <property type="project" value="InterPro"/>
</dbReference>
<proteinExistence type="inferred from homology"/>
<comment type="subunit">
    <text evidence="4 9">Homodimer.</text>
</comment>
<keyword evidence="5 9" id="KW-0032">Aminotransferase</keyword>
<dbReference type="HAMAP" id="MF_01023">
    <property type="entry name" value="HisC_aminotrans_2"/>
    <property type="match status" value="1"/>
</dbReference>
<keyword evidence="9" id="KW-0028">Amino-acid biosynthesis</keyword>
<dbReference type="Proteomes" id="UP001059380">
    <property type="component" value="Chromosome"/>
</dbReference>
<dbReference type="RefSeq" id="WP_260794608.1">
    <property type="nucleotide sequence ID" value="NZ_CP093313.1"/>
</dbReference>
<evidence type="ECO:0000256" key="2">
    <source>
        <dbReference type="ARBA" id="ARBA00005011"/>
    </source>
</evidence>
<sequence>MGDVTATAGPQPRARVQAMKEYHPPLGCRDALRLDFNENTIACSPAVREVLSQISAGDLTRYPERETVEAQVAQHLRVTPEQVLLTNGVDEAIHVLFQTFLDSGDELLLPVPTYTMYEVYASATDARIVTVQAGDDLVFPFKALLDGISPRTKVIALANPNSPSGSVITREQIITIAQRAPHAVILVDEAYFHFYGETAIDLLNSIPNLVVARTFSKAYGLAGLRVGVLAGSAEQMKWMRRVISPYSVNSVALACIPAALNDTDYLNWYVGEVLAARKEFESAIDAAGLRRWSSQANFVLAYIGSEHRDFVRRMNSAGVLVRDRSNDPGCDGCVRVTIGTREQMRLAAEVLKEVIGLMRNGKEKEA</sequence>
<protein>
    <recommendedName>
        <fullName evidence="9">Histidinol-phosphate aminotransferase</fullName>
        <ecNumber evidence="9">2.6.1.9</ecNumber>
    </recommendedName>
    <alternativeName>
        <fullName evidence="9">Imidazole acetol-phosphate transaminase</fullName>
    </alternativeName>
</protein>
<evidence type="ECO:0000313" key="11">
    <source>
        <dbReference type="EMBL" id="UWZ85093.1"/>
    </source>
</evidence>
<comment type="similarity">
    <text evidence="3 9">Belongs to the class-II pyridoxal-phosphate-dependent aminotransferase family. Histidinol-phosphate aminotransferase subfamily.</text>
</comment>
<feature type="domain" description="Aminotransferase class I/classII large" evidence="10">
    <location>
        <begin position="31"/>
        <end position="351"/>
    </location>
</feature>
<dbReference type="InterPro" id="IPR050106">
    <property type="entry name" value="HistidinolP_aminotransfase"/>
</dbReference>
<evidence type="ECO:0000256" key="3">
    <source>
        <dbReference type="ARBA" id="ARBA00007970"/>
    </source>
</evidence>
<evidence type="ECO:0000256" key="5">
    <source>
        <dbReference type="ARBA" id="ARBA00022576"/>
    </source>
</evidence>
<evidence type="ECO:0000256" key="7">
    <source>
        <dbReference type="ARBA" id="ARBA00022898"/>
    </source>
</evidence>
<reference evidence="11" key="1">
    <citation type="submission" date="2021-04" db="EMBL/GenBank/DDBJ databases">
        <title>Phylogenetic analysis of Acidobacteriaceae.</title>
        <authorList>
            <person name="Qiu L."/>
            <person name="Zhang Q."/>
        </authorList>
    </citation>
    <scope>NUCLEOTIDE SEQUENCE</scope>
    <source>
        <strain evidence="11">DSM 25168</strain>
    </source>
</reference>
<organism evidence="11 12">
    <name type="scientific">Occallatibacter riparius</name>
    <dbReference type="NCBI Taxonomy" id="1002689"/>
    <lineage>
        <taxon>Bacteria</taxon>
        <taxon>Pseudomonadati</taxon>
        <taxon>Acidobacteriota</taxon>
        <taxon>Terriglobia</taxon>
        <taxon>Terriglobales</taxon>
        <taxon>Acidobacteriaceae</taxon>
        <taxon>Occallatibacter</taxon>
    </lineage>
</organism>
<dbReference type="Gene3D" id="3.90.1150.10">
    <property type="entry name" value="Aspartate Aminotransferase, domain 1"/>
    <property type="match status" value="1"/>
</dbReference>
<dbReference type="GO" id="GO:0000105">
    <property type="term" value="P:L-histidine biosynthetic process"/>
    <property type="evidence" value="ECO:0007669"/>
    <property type="project" value="UniProtKB-UniRule"/>
</dbReference>
<comment type="catalytic activity">
    <reaction evidence="8 9">
        <text>L-histidinol phosphate + 2-oxoglutarate = 3-(imidazol-4-yl)-2-oxopropyl phosphate + L-glutamate</text>
        <dbReference type="Rhea" id="RHEA:23744"/>
        <dbReference type="ChEBI" id="CHEBI:16810"/>
        <dbReference type="ChEBI" id="CHEBI:29985"/>
        <dbReference type="ChEBI" id="CHEBI:57766"/>
        <dbReference type="ChEBI" id="CHEBI:57980"/>
        <dbReference type="EC" id="2.6.1.9"/>
    </reaction>
</comment>
<dbReference type="Gene3D" id="3.40.640.10">
    <property type="entry name" value="Type I PLP-dependent aspartate aminotransferase-like (Major domain)"/>
    <property type="match status" value="1"/>
</dbReference>
<evidence type="ECO:0000256" key="9">
    <source>
        <dbReference type="HAMAP-Rule" id="MF_01023"/>
    </source>
</evidence>
<keyword evidence="12" id="KW-1185">Reference proteome</keyword>
<evidence type="ECO:0000313" key="12">
    <source>
        <dbReference type="Proteomes" id="UP001059380"/>
    </source>
</evidence>
<dbReference type="EC" id="2.6.1.9" evidence="9"/>
<evidence type="ECO:0000256" key="8">
    <source>
        <dbReference type="ARBA" id="ARBA00047481"/>
    </source>
</evidence>
<evidence type="ECO:0000256" key="4">
    <source>
        <dbReference type="ARBA" id="ARBA00011738"/>
    </source>
</evidence>
<keyword evidence="9" id="KW-0368">Histidine biosynthesis</keyword>
<dbReference type="Pfam" id="PF00155">
    <property type="entry name" value="Aminotran_1_2"/>
    <property type="match status" value="1"/>
</dbReference>
<evidence type="ECO:0000256" key="1">
    <source>
        <dbReference type="ARBA" id="ARBA00001933"/>
    </source>
</evidence>
<keyword evidence="7 9" id="KW-0663">Pyridoxal phosphate</keyword>
<name>A0A9J7BVQ7_9BACT</name>
<dbReference type="PROSITE" id="PS00599">
    <property type="entry name" value="AA_TRANSFER_CLASS_2"/>
    <property type="match status" value="1"/>
</dbReference>
<dbReference type="InterPro" id="IPR001917">
    <property type="entry name" value="Aminotrans_II_pyridoxalP_BS"/>
</dbReference>
<evidence type="ECO:0000259" key="10">
    <source>
        <dbReference type="Pfam" id="PF00155"/>
    </source>
</evidence>
<keyword evidence="6 9" id="KW-0808">Transferase</keyword>
<dbReference type="InterPro" id="IPR015421">
    <property type="entry name" value="PyrdxlP-dep_Trfase_major"/>
</dbReference>
<dbReference type="EMBL" id="CP093313">
    <property type="protein sequence ID" value="UWZ85093.1"/>
    <property type="molecule type" value="Genomic_DNA"/>
</dbReference>
<dbReference type="InterPro" id="IPR015422">
    <property type="entry name" value="PyrdxlP-dep_Trfase_small"/>
</dbReference>
<dbReference type="PANTHER" id="PTHR43643:SF3">
    <property type="entry name" value="HISTIDINOL-PHOSPHATE AMINOTRANSFERASE"/>
    <property type="match status" value="1"/>
</dbReference>
<dbReference type="SUPFAM" id="SSF53383">
    <property type="entry name" value="PLP-dependent transferases"/>
    <property type="match status" value="1"/>
</dbReference>
<dbReference type="AlphaFoldDB" id="A0A9J7BVQ7"/>
<dbReference type="InterPro" id="IPR004839">
    <property type="entry name" value="Aminotransferase_I/II_large"/>
</dbReference>
<dbReference type="InterPro" id="IPR005861">
    <property type="entry name" value="HisP_aminotrans"/>
</dbReference>
<dbReference type="PANTHER" id="PTHR43643">
    <property type="entry name" value="HISTIDINOL-PHOSPHATE AMINOTRANSFERASE 2"/>
    <property type="match status" value="1"/>
</dbReference>
<feature type="modified residue" description="N6-(pyridoxal phosphate)lysine" evidence="9">
    <location>
        <position position="217"/>
    </location>
</feature>
<dbReference type="KEGG" id="orp:MOP44_03910"/>
<accession>A0A9J7BVQ7</accession>
<comment type="pathway">
    <text evidence="2 9">Amino-acid biosynthesis; L-histidine biosynthesis; L-histidine from 5-phospho-alpha-D-ribose 1-diphosphate: step 7/9.</text>
</comment>
<evidence type="ECO:0000256" key="6">
    <source>
        <dbReference type="ARBA" id="ARBA00022679"/>
    </source>
</evidence>
<dbReference type="InterPro" id="IPR015424">
    <property type="entry name" value="PyrdxlP-dep_Trfase"/>
</dbReference>
<gene>
    <name evidence="9 11" type="primary">hisC</name>
    <name evidence="11" type="ORF">MOP44_03910</name>
</gene>